<feature type="non-terminal residue" evidence="1">
    <location>
        <position position="1"/>
    </location>
</feature>
<dbReference type="AlphaFoldDB" id="T1B6M1"/>
<evidence type="ECO:0000313" key="1">
    <source>
        <dbReference type="EMBL" id="EQD68571.1"/>
    </source>
</evidence>
<organism evidence="1">
    <name type="scientific">mine drainage metagenome</name>
    <dbReference type="NCBI Taxonomy" id="410659"/>
    <lineage>
        <taxon>unclassified sequences</taxon>
        <taxon>metagenomes</taxon>
        <taxon>ecological metagenomes</taxon>
    </lineage>
</organism>
<feature type="non-terminal residue" evidence="1">
    <location>
        <position position="166"/>
    </location>
</feature>
<protein>
    <submittedName>
        <fullName evidence="1">Peptidoglycan-binding LysM:Lytic transglycosylase, catalytic</fullName>
    </submittedName>
</protein>
<comment type="caution">
    <text evidence="1">The sequence shown here is derived from an EMBL/GenBank/DDBJ whole genome shotgun (WGS) entry which is preliminary data.</text>
</comment>
<accession>T1B6M1</accession>
<reference evidence="1" key="2">
    <citation type="journal article" date="2014" name="ISME J.">
        <title>Microbial stratification in low pH oxic and suboxic macroscopic growths along an acid mine drainage.</title>
        <authorList>
            <person name="Mendez-Garcia C."/>
            <person name="Mesa V."/>
            <person name="Sprenger R.R."/>
            <person name="Richter M."/>
            <person name="Diez M.S."/>
            <person name="Solano J."/>
            <person name="Bargiela R."/>
            <person name="Golyshina O.V."/>
            <person name="Manteca A."/>
            <person name="Ramos J.L."/>
            <person name="Gallego J.R."/>
            <person name="Llorente I."/>
            <person name="Martins Dos Santos V.A."/>
            <person name="Jensen O.N."/>
            <person name="Pelaez A.I."/>
            <person name="Sanchez J."/>
            <person name="Ferrer M."/>
        </authorList>
    </citation>
    <scope>NUCLEOTIDE SEQUENCE</scope>
</reference>
<gene>
    <name evidence="1" type="ORF">B2A_00376</name>
</gene>
<name>T1B6M1_9ZZZZ</name>
<sequence>RVPRTASSASLLSFGPAFPCPSVLQSAVRFWIRVYTQVGTNGGFLHDPNNLGVVYQTVHFPPGSSPWERQHIVDVDRDRLAAELRDIAGGARPLTPQERRIRDLWGPDVRGARLVRAADDIRFQLGQSNRFKAGLIRSGAWHHAIARALAQQGLPAQLAALPLVES</sequence>
<reference evidence="1" key="1">
    <citation type="submission" date="2013-08" db="EMBL/GenBank/DDBJ databases">
        <authorList>
            <person name="Mendez C."/>
            <person name="Richter M."/>
            <person name="Ferrer M."/>
            <person name="Sanchez J."/>
        </authorList>
    </citation>
    <scope>NUCLEOTIDE SEQUENCE</scope>
</reference>
<proteinExistence type="predicted"/>
<dbReference type="EMBL" id="AUZZ01000294">
    <property type="protein sequence ID" value="EQD68571.1"/>
    <property type="molecule type" value="Genomic_DNA"/>
</dbReference>